<keyword evidence="2" id="KW-0812">Transmembrane</keyword>
<reference evidence="3" key="2">
    <citation type="journal article" date="2022" name="Elife">
        <title>Obligate sexual reproduction of a homothallic fungus closely related to the Cryptococcus pathogenic species complex.</title>
        <authorList>
            <person name="Passer A.R."/>
            <person name="Clancey S.A."/>
            <person name="Shea T."/>
            <person name="David-Palma M."/>
            <person name="Averette A.F."/>
            <person name="Boekhout T."/>
            <person name="Porcel B.M."/>
            <person name="Nowrousian M."/>
            <person name="Cuomo C.A."/>
            <person name="Sun S."/>
            <person name="Heitman J."/>
            <person name="Coelho M.A."/>
        </authorList>
    </citation>
    <scope>NUCLEOTIDE SEQUENCE</scope>
    <source>
        <strain evidence="3">CBS 7841</strain>
    </source>
</reference>
<keyword evidence="4" id="KW-1185">Reference proteome</keyword>
<dbReference type="OrthoDB" id="5582002at2759"/>
<name>A0A1E3IDA0_9TREE</name>
<protein>
    <submittedName>
        <fullName evidence="3">Uncharacterized protein</fullName>
    </submittedName>
</protein>
<dbReference type="RefSeq" id="XP_066070924.1">
    <property type="nucleotide sequence ID" value="XM_066214827.1"/>
</dbReference>
<dbReference type="KEGG" id="cdep:91089669"/>
<sequence length="330" mass="37578">MNNYRNSQSYSHPYSSNEERDEPFDVRADFDVKGPRWSEMNGLGSLDSPAIQGNDRTRGSVVGMAERASYRPVEQHVPPLNHTYSQDKASASREELVSVPVLGPEWRKVELHDLSRRGQSEIKDHKRKRAWRAWTRDQRGLFGTKWLTRRVFIFFVFFFLAALGVTLYFVIPRVPSFTFYKDQPWTVNNDTIAFSRTPTNFSFAGNLNIYGDASSSYLPVHFKHLEATLYDETTNKKIATGDWGNHMMAHKAQQPVILPVNFVYSTVNASDPTWSNMYKACGHIWTGTVRPSLKFRLVLKMSIVGLTNKPAISTQIGDVACPFELSANNV</sequence>
<reference evidence="3" key="1">
    <citation type="submission" date="2016-06" db="EMBL/GenBank/DDBJ databases">
        <authorList>
            <person name="Cuomo C."/>
            <person name="Litvintseva A."/>
            <person name="Heitman J."/>
            <person name="Chen Y."/>
            <person name="Sun S."/>
            <person name="Springer D."/>
            <person name="Dromer F."/>
            <person name="Young S."/>
            <person name="Zeng Q."/>
            <person name="Chapman S."/>
            <person name="Gujja S."/>
            <person name="Saif S."/>
            <person name="Birren B."/>
        </authorList>
    </citation>
    <scope>NUCLEOTIDE SEQUENCE</scope>
    <source>
        <strain evidence="3">CBS 7841</strain>
    </source>
</reference>
<feature type="compositionally biased region" description="Polar residues" evidence="1">
    <location>
        <begin position="1"/>
        <end position="16"/>
    </location>
</feature>
<dbReference type="VEuPathDB" id="FungiDB:L203_04137"/>
<evidence type="ECO:0000313" key="3">
    <source>
        <dbReference type="EMBL" id="WVN90224.1"/>
    </source>
</evidence>
<dbReference type="GeneID" id="91089669"/>
<evidence type="ECO:0000256" key="1">
    <source>
        <dbReference type="SAM" id="MobiDB-lite"/>
    </source>
</evidence>
<proteinExistence type="predicted"/>
<evidence type="ECO:0000313" key="4">
    <source>
        <dbReference type="Proteomes" id="UP000094043"/>
    </source>
</evidence>
<accession>A0A1E3IDA0</accession>
<dbReference type="EMBL" id="CP143790">
    <property type="protein sequence ID" value="WVN90224.1"/>
    <property type="molecule type" value="Genomic_DNA"/>
</dbReference>
<dbReference type="AlphaFoldDB" id="A0A1E3IDA0"/>
<keyword evidence="2" id="KW-1133">Transmembrane helix</keyword>
<dbReference type="Proteomes" id="UP000094043">
    <property type="component" value="Chromosome 7"/>
</dbReference>
<evidence type="ECO:0000256" key="2">
    <source>
        <dbReference type="SAM" id="Phobius"/>
    </source>
</evidence>
<reference evidence="3" key="3">
    <citation type="submission" date="2024-01" db="EMBL/GenBank/DDBJ databases">
        <authorList>
            <person name="Coelho M.A."/>
            <person name="David-Palma M."/>
            <person name="Shea T."/>
            <person name="Sun S."/>
            <person name="Cuomo C.A."/>
            <person name="Heitman J."/>
        </authorList>
    </citation>
    <scope>NUCLEOTIDE SEQUENCE</scope>
    <source>
        <strain evidence="3">CBS 7841</strain>
    </source>
</reference>
<organism evidence="3 4">
    <name type="scientific">Cryptococcus depauperatus CBS 7841</name>
    <dbReference type="NCBI Taxonomy" id="1295531"/>
    <lineage>
        <taxon>Eukaryota</taxon>
        <taxon>Fungi</taxon>
        <taxon>Dikarya</taxon>
        <taxon>Basidiomycota</taxon>
        <taxon>Agaricomycotina</taxon>
        <taxon>Tremellomycetes</taxon>
        <taxon>Tremellales</taxon>
        <taxon>Cryptococcaceae</taxon>
        <taxon>Cryptococcus</taxon>
    </lineage>
</organism>
<gene>
    <name evidence="3" type="ORF">L203_105460</name>
</gene>
<feature type="region of interest" description="Disordered" evidence="1">
    <location>
        <begin position="1"/>
        <end position="27"/>
    </location>
</feature>
<feature type="transmembrane region" description="Helical" evidence="2">
    <location>
        <begin position="151"/>
        <end position="171"/>
    </location>
</feature>
<keyword evidence="2" id="KW-0472">Membrane</keyword>